<evidence type="ECO:0000256" key="3">
    <source>
        <dbReference type="ARBA" id="ARBA00022517"/>
    </source>
</evidence>
<evidence type="ECO:0000256" key="7">
    <source>
        <dbReference type="ARBA" id="ARBA00031779"/>
    </source>
</evidence>
<dbReference type="OrthoDB" id="13807at2759"/>
<keyword evidence="10" id="KW-1185">Reference proteome</keyword>
<keyword evidence="5" id="KW-0687">Ribonucleoprotein</keyword>
<dbReference type="Gene3D" id="2.20.28.40">
    <property type="entry name" value="H/ACA ribonucleoprotein complex, subunit Nop10"/>
    <property type="match status" value="1"/>
</dbReference>
<accession>A0A1Y1S420</accession>
<gene>
    <name evidence="9" type="primary">NOP10</name>
    <name evidence="9" type="ORF">ECANGB1_1187</name>
</gene>
<reference evidence="9 10" key="1">
    <citation type="journal article" date="2017" name="Environ. Microbiol.">
        <title>Decay of the glycolytic pathway and adaptation to intranuclear parasitism within Enterocytozoonidae microsporidia.</title>
        <authorList>
            <person name="Wiredu Boakye D."/>
            <person name="Jaroenlak P."/>
            <person name="Prachumwat A."/>
            <person name="Williams T.A."/>
            <person name="Bateman K.S."/>
            <person name="Itsathitphaisarn O."/>
            <person name="Sritunyalucksana K."/>
            <person name="Paszkiewicz K.H."/>
            <person name="Moore K.A."/>
            <person name="Stentiford G.D."/>
            <person name="Williams B.A."/>
        </authorList>
    </citation>
    <scope>NUCLEOTIDE SEQUENCE [LARGE SCALE GENOMIC DNA]</scope>
    <source>
        <strain evidence="9 10">GB1</strain>
    </source>
</reference>
<evidence type="ECO:0000313" key="9">
    <source>
        <dbReference type="EMBL" id="ORD93114.1"/>
    </source>
</evidence>
<dbReference type="PANTHER" id="PTHR13305:SF0">
    <property type="entry name" value="H_ACA RIBONUCLEOPROTEIN COMPLEX SUBUNIT 3"/>
    <property type="match status" value="1"/>
</dbReference>
<evidence type="ECO:0000313" key="10">
    <source>
        <dbReference type="Proteomes" id="UP000192639"/>
    </source>
</evidence>
<proteinExistence type="inferred from homology"/>
<dbReference type="GO" id="GO:0006364">
    <property type="term" value="P:rRNA processing"/>
    <property type="evidence" value="ECO:0007669"/>
    <property type="project" value="UniProtKB-KW"/>
</dbReference>
<dbReference type="Proteomes" id="UP000192639">
    <property type="component" value="Unassembled WGS sequence"/>
</dbReference>
<protein>
    <recommendedName>
        <fullName evidence="2">H/ACA ribonucleoprotein complex subunit NOP10</fullName>
    </recommendedName>
    <alternativeName>
        <fullName evidence="6">Nucleolar protein 10</fullName>
    </alternativeName>
    <alternativeName>
        <fullName evidence="7">Nucleolar protein family A member 3</fullName>
    </alternativeName>
    <alternativeName>
        <fullName evidence="8">snoRNP protein NOP10</fullName>
    </alternativeName>
</protein>
<dbReference type="AlphaFoldDB" id="A0A1Y1S420"/>
<dbReference type="GO" id="GO:1990904">
    <property type="term" value="C:ribonucleoprotein complex"/>
    <property type="evidence" value="ECO:0007669"/>
    <property type="project" value="UniProtKB-KW"/>
</dbReference>
<comment type="caution">
    <text evidence="9">The sequence shown here is derived from an EMBL/GenBank/DDBJ whole genome shotgun (WGS) entry which is preliminary data.</text>
</comment>
<evidence type="ECO:0000256" key="2">
    <source>
        <dbReference type="ARBA" id="ARBA00021838"/>
    </source>
</evidence>
<organism evidence="9 10">
    <name type="scientific">Enterospora canceri</name>
    <dbReference type="NCBI Taxonomy" id="1081671"/>
    <lineage>
        <taxon>Eukaryota</taxon>
        <taxon>Fungi</taxon>
        <taxon>Fungi incertae sedis</taxon>
        <taxon>Microsporidia</taxon>
        <taxon>Enterocytozoonidae</taxon>
        <taxon>Enterospora</taxon>
    </lineage>
</organism>
<evidence type="ECO:0000256" key="6">
    <source>
        <dbReference type="ARBA" id="ARBA00030185"/>
    </source>
</evidence>
<comment type="similarity">
    <text evidence="1">Belongs to the NOP10 family.</text>
</comment>
<evidence type="ECO:0000256" key="5">
    <source>
        <dbReference type="ARBA" id="ARBA00023274"/>
    </source>
</evidence>
<keyword evidence="3" id="KW-0690">Ribosome biogenesis</keyword>
<keyword evidence="4" id="KW-0698">rRNA processing</keyword>
<evidence type="ECO:0000256" key="8">
    <source>
        <dbReference type="ARBA" id="ARBA00032266"/>
    </source>
</evidence>
<dbReference type="GO" id="GO:0001522">
    <property type="term" value="P:pseudouridine synthesis"/>
    <property type="evidence" value="ECO:0007669"/>
    <property type="project" value="InterPro"/>
</dbReference>
<sequence>MIYYRLDENGKKIYTLSQENTTVAVPAKFSVEDKNSVYRIKIKRRFGIPPFDE</sequence>
<dbReference type="InterPro" id="IPR007264">
    <property type="entry name" value="H/ACA_rnp_Nop10"/>
</dbReference>
<dbReference type="EMBL" id="LWDP01000205">
    <property type="protein sequence ID" value="ORD93114.1"/>
    <property type="molecule type" value="Genomic_DNA"/>
</dbReference>
<dbReference type="InterPro" id="IPR036756">
    <property type="entry name" value="H/ACA_rnp_Nop10_sf"/>
</dbReference>
<dbReference type="GO" id="GO:0030515">
    <property type="term" value="F:snoRNA binding"/>
    <property type="evidence" value="ECO:0007669"/>
    <property type="project" value="InterPro"/>
</dbReference>
<evidence type="ECO:0000256" key="1">
    <source>
        <dbReference type="ARBA" id="ARBA00009462"/>
    </source>
</evidence>
<dbReference type="VEuPathDB" id="MicrosporidiaDB:ECANGB1_1187"/>
<dbReference type="PANTHER" id="PTHR13305">
    <property type="entry name" value="RIBOSOME BIOGENESIS PROTEIN NOP10"/>
    <property type="match status" value="1"/>
</dbReference>
<evidence type="ECO:0000256" key="4">
    <source>
        <dbReference type="ARBA" id="ARBA00022552"/>
    </source>
</evidence>
<dbReference type="Pfam" id="PF04135">
    <property type="entry name" value="Nop10p"/>
    <property type="match status" value="1"/>
</dbReference>
<dbReference type="SUPFAM" id="SSF144210">
    <property type="entry name" value="Nop10-like SnoRNP"/>
    <property type="match status" value="1"/>
</dbReference>
<name>A0A1Y1S420_9MICR</name>